<keyword evidence="2" id="KW-1185">Reference proteome</keyword>
<gene>
    <name evidence="1" type="ORF">SAMN05216565_1057</name>
</gene>
<dbReference type="EMBL" id="FNJU01000005">
    <property type="protein sequence ID" value="SDP66952.1"/>
    <property type="molecule type" value="Genomic_DNA"/>
</dbReference>
<evidence type="ECO:0000313" key="2">
    <source>
        <dbReference type="Proteomes" id="UP000199159"/>
    </source>
</evidence>
<protein>
    <recommendedName>
        <fullName evidence="3">DUF3813 domain-containing protein</fullName>
    </recommendedName>
</protein>
<dbReference type="OrthoDB" id="2692217at2"/>
<dbReference type="STRING" id="930152.SAMN05216565_1057"/>
<evidence type="ECO:0000313" key="1">
    <source>
        <dbReference type="EMBL" id="SDP66952.1"/>
    </source>
</evidence>
<dbReference type="InterPro" id="IPR024217">
    <property type="entry name" value="DUF3813"/>
</dbReference>
<proteinExistence type="predicted"/>
<sequence>MANPLFQQARETVAIAEKAQAGQVDLCPIEAMNVAKNALSSAFANSTTAEKEQLHDLQDRLDQLQ</sequence>
<name>A0A1H0UKV1_9BACI</name>
<dbReference type="RefSeq" id="WP_090854031.1">
    <property type="nucleotide sequence ID" value="NZ_FNJU01000005.1"/>
</dbReference>
<dbReference type="Proteomes" id="UP000199159">
    <property type="component" value="Unassembled WGS sequence"/>
</dbReference>
<dbReference type="Pfam" id="PF12758">
    <property type="entry name" value="DUF3813"/>
    <property type="match status" value="1"/>
</dbReference>
<accession>A0A1H0UKV1</accession>
<organism evidence="1 2">
    <name type="scientific">Litchfieldia salsa</name>
    <dbReference type="NCBI Taxonomy" id="930152"/>
    <lineage>
        <taxon>Bacteria</taxon>
        <taxon>Bacillati</taxon>
        <taxon>Bacillota</taxon>
        <taxon>Bacilli</taxon>
        <taxon>Bacillales</taxon>
        <taxon>Bacillaceae</taxon>
        <taxon>Litchfieldia</taxon>
    </lineage>
</organism>
<evidence type="ECO:0008006" key="3">
    <source>
        <dbReference type="Google" id="ProtNLM"/>
    </source>
</evidence>
<dbReference type="AlphaFoldDB" id="A0A1H0UKV1"/>
<reference evidence="2" key="1">
    <citation type="submission" date="2016-10" db="EMBL/GenBank/DDBJ databases">
        <authorList>
            <person name="Varghese N."/>
            <person name="Submissions S."/>
        </authorList>
    </citation>
    <scope>NUCLEOTIDE SEQUENCE [LARGE SCALE GENOMIC DNA]</scope>
    <source>
        <strain evidence="2">IBRC-M10078</strain>
    </source>
</reference>